<evidence type="ECO:0000313" key="11">
    <source>
        <dbReference type="EMBL" id="CCH70464.1"/>
    </source>
</evidence>
<comment type="subcellular location">
    <subcellularLocation>
        <location evidence="1">Cell membrane</location>
        <topology evidence="1">Multi-pass membrane protein</topology>
    </subcellularLocation>
</comment>
<comment type="caution">
    <text evidence="11">The sequence shown here is derived from an EMBL/GenBank/DDBJ whole genome shotgun (WGS) entry which is preliminary data.</text>
</comment>
<dbReference type="CDD" id="cd11480">
    <property type="entry name" value="SLC5sbd_u4"/>
    <property type="match status" value="1"/>
</dbReference>
<keyword evidence="3" id="KW-0813">Transport</keyword>
<dbReference type="PANTHER" id="PTHR48086">
    <property type="entry name" value="SODIUM/PROLINE SYMPORTER-RELATED"/>
    <property type="match status" value="1"/>
</dbReference>
<dbReference type="PANTHER" id="PTHR48086:SF6">
    <property type="entry name" value="CATION_ACETATE SYMPORTER ACTP"/>
    <property type="match status" value="1"/>
</dbReference>
<feature type="transmembrane region" description="Helical" evidence="10">
    <location>
        <begin position="233"/>
        <end position="256"/>
    </location>
</feature>
<evidence type="ECO:0000256" key="7">
    <source>
        <dbReference type="ARBA" id="ARBA00022989"/>
    </source>
</evidence>
<dbReference type="InterPro" id="IPR050277">
    <property type="entry name" value="Sodium:Solute_Symporter"/>
</dbReference>
<feature type="transmembrane region" description="Helical" evidence="10">
    <location>
        <begin position="115"/>
        <end position="133"/>
    </location>
</feature>
<dbReference type="eggNOG" id="COG4147">
    <property type="taxonomic scope" value="Bacteria"/>
</dbReference>
<keyword evidence="6" id="KW-0769">Symport</keyword>
<dbReference type="InterPro" id="IPR038377">
    <property type="entry name" value="Na/Glc_symporter_sf"/>
</dbReference>
<dbReference type="Pfam" id="PF00474">
    <property type="entry name" value="SSF"/>
    <property type="match status" value="1"/>
</dbReference>
<evidence type="ECO:0000256" key="10">
    <source>
        <dbReference type="SAM" id="Phobius"/>
    </source>
</evidence>
<organism evidence="11 12">
    <name type="scientific">Phycicoccus elongatus Lp2</name>
    <dbReference type="NCBI Taxonomy" id="1193181"/>
    <lineage>
        <taxon>Bacteria</taxon>
        <taxon>Bacillati</taxon>
        <taxon>Actinomycetota</taxon>
        <taxon>Actinomycetes</taxon>
        <taxon>Micrococcales</taxon>
        <taxon>Intrasporangiaceae</taxon>
        <taxon>Phycicoccus</taxon>
    </lineage>
</organism>
<evidence type="ECO:0000256" key="2">
    <source>
        <dbReference type="ARBA" id="ARBA00006434"/>
    </source>
</evidence>
<dbReference type="GO" id="GO:0015123">
    <property type="term" value="F:acetate transmembrane transporter activity"/>
    <property type="evidence" value="ECO:0007669"/>
    <property type="project" value="TreeGrafter"/>
</dbReference>
<feature type="transmembrane region" description="Helical" evidence="10">
    <location>
        <begin position="6"/>
        <end position="25"/>
    </location>
</feature>
<evidence type="ECO:0000256" key="5">
    <source>
        <dbReference type="ARBA" id="ARBA00022692"/>
    </source>
</evidence>
<protein>
    <submittedName>
        <fullName evidence="11">Putative transporter</fullName>
    </submittedName>
</protein>
<dbReference type="GO" id="GO:0015293">
    <property type="term" value="F:symporter activity"/>
    <property type="evidence" value="ECO:0007669"/>
    <property type="project" value="UniProtKB-KW"/>
</dbReference>
<feature type="transmembrane region" description="Helical" evidence="10">
    <location>
        <begin position="268"/>
        <end position="287"/>
    </location>
</feature>
<feature type="transmembrane region" description="Helical" evidence="10">
    <location>
        <begin position="468"/>
        <end position="488"/>
    </location>
</feature>
<dbReference type="RefSeq" id="WP_010850313.1">
    <property type="nucleotide sequence ID" value="NZ_HF570956.1"/>
</dbReference>
<proteinExistence type="inferred from homology"/>
<evidence type="ECO:0000256" key="8">
    <source>
        <dbReference type="ARBA" id="ARBA00023136"/>
    </source>
</evidence>
<dbReference type="PROSITE" id="PS50283">
    <property type="entry name" value="NA_SOLUT_SYMP_3"/>
    <property type="match status" value="1"/>
</dbReference>
<dbReference type="Gene3D" id="1.20.1730.10">
    <property type="entry name" value="Sodium/glucose cotransporter"/>
    <property type="match status" value="1"/>
</dbReference>
<evidence type="ECO:0000256" key="1">
    <source>
        <dbReference type="ARBA" id="ARBA00004651"/>
    </source>
</evidence>
<feature type="transmembrane region" description="Helical" evidence="10">
    <location>
        <begin position="74"/>
        <end position="94"/>
    </location>
</feature>
<dbReference type="Proteomes" id="UP000013167">
    <property type="component" value="Unassembled WGS sequence"/>
</dbReference>
<evidence type="ECO:0000256" key="3">
    <source>
        <dbReference type="ARBA" id="ARBA00022448"/>
    </source>
</evidence>
<dbReference type="STRING" id="1193181.BN10_580029"/>
<evidence type="ECO:0000313" key="12">
    <source>
        <dbReference type="Proteomes" id="UP000013167"/>
    </source>
</evidence>
<dbReference type="EMBL" id="CAIZ01000128">
    <property type="protein sequence ID" value="CCH70464.1"/>
    <property type="molecule type" value="Genomic_DNA"/>
</dbReference>
<evidence type="ECO:0000256" key="9">
    <source>
        <dbReference type="RuleBase" id="RU362091"/>
    </source>
</evidence>
<comment type="similarity">
    <text evidence="2 9">Belongs to the sodium:solute symporter (SSF) (TC 2.A.21) family.</text>
</comment>
<accession>N0E5E1</accession>
<dbReference type="GO" id="GO:0005886">
    <property type="term" value="C:plasma membrane"/>
    <property type="evidence" value="ECO:0007669"/>
    <property type="project" value="UniProtKB-SubCell"/>
</dbReference>
<dbReference type="OrthoDB" id="9764416at2"/>
<keyword evidence="5 10" id="KW-0812">Transmembrane</keyword>
<dbReference type="GO" id="GO:0006847">
    <property type="term" value="P:plasma membrane acetate transport"/>
    <property type="evidence" value="ECO:0007669"/>
    <property type="project" value="TreeGrafter"/>
</dbReference>
<gene>
    <name evidence="11" type="ORF">BN10_580029</name>
</gene>
<feature type="transmembrane region" description="Helical" evidence="10">
    <location>
        <begin position="153"/>
        <end position="171"/>
    </location>
</feature>
<keyword evidence="4" id="KW-1003">Cell membrane</keyword>
<reference evidence="11 12" key="1">
    <citation type="journal article" date="2013" name="ISME J.">
        <title>A metabolic model for members of the genus Tetrasphaera involved in enhanced biological phosphorus removal.</title>
        <authorList>
            <person name="Kristiansen R."/>
            <person name="Nguyen H.T.T."/>
            <person name="Saunders A.M."/>
            <person name="Nielsen J.L."/>
            <person name="Wimmer R."/>
            <person name="Le V.Q."/>
            <person name="McIlroy S.J."/>
            <person name="Petrovski S."/>
            <person name="Seviour R.J."/>
            <person name="Calteau A."/>
            <person name="Nielsen K.L."/>
            <person name="Nielsen P.H."/>
        </authorList>
    </citation>
    <scope>NUCLEOTIDE SEQUENCE [LARGE SCALE GENOMIC DNA]</scope>
    <source>
        <strain evidence="11 12">Lp2</strain>
    </source>
</reference>
<feature type="transmembrane region" description="Helical" evidence="10">
    <location>
        <begin position="46"/>
        <end position="68"/>
    </location>
</feature>
<keyword evidence="7 10" id="KW-1133">Transmembrane helix</keyword>
<dbReference type="AlphaFoldDB" id="N0E5E1"/>
<sequence>MTSSLSLVAVGAVCLLTIVFGALGLRLSRATSDFYVAGRSVSPRMNASAIGGEYLSAASFLGVAGLIYDFGVDQLWLPVGYTTGYLVLLVMVAAPMRRSGAYTVPDFAEARLQSGRVRLVASTLVVAIGWIYLVPQLQGASLVLQIVADVPGWVGGTVVAIVVILAVGAGGMRSITFVQAVQYWIKLTALAVPAFVLIVLWVRAGHPAPDVPSTSWEVALTPRAEGDHPTYRVYSTLIALSLGTMGLPHVLVRYYTNPDGNAARRTTVNVLLLLGLFYLLPPIYGVLGRVHLPTMPEGVRSDSIVLRLPGVVVGGLGGDLLTAVLAAGAFAALLSTASGVAMSVAGVLDQSLMRPWVARLSGGDAGMPVGFRLAALAAVAVPYVVSRLVEPIGLATMVGLAFAVAASTFAPLLILGVWWRALSTIGAIAGLLTGAVAATAAIFASIALRPVDGWPGWTGALLSQPAAWSVPLATLVTVVVSLSTPASVPPGTTRLLVRLHTPEGVDVSRSRPDD</sequence>
<feature type="transmembrane region" description="Helical" evidence="10">
    <location>
        <begin position="425"/>
        <end position="448"/>
    </location>
</feature>
<evidence type="ECO:0000256" key="6">
    <source>
        <dbReference type="ARBA" id="ARBA00022847"/>
    </source>
</evidence>
<keyword evidence="12" id="KW-1185">Reference proteome</keyword>
<feature type="transmembrane region" description="Helical" evidence="10">
    <location>
        <begin position="392"/>
        <end position="418"/>
    </location>
</feature>
<feature type="transmembrane region" description="Helical" evidence="10">
    <location>
        <begin position="369"/>
        <end position="386"/>
    </location>
</feature>
<dbReference type="InterPro" id="IPR001734">
    <property type="entry name" value="Na/solute_symporter"/>
</dbReference>
<name>N0E5E1_9MICO</name>
<feature type="transmembrane region" description="Helical" evidence="10">
    <location>
        <begin position="320"/>
        <end position="348"/>
    </location>
</feature>
<evidence type="ECO:0000256" key="4">
    <source>
        <dbReference type="ARBA" id="ARBA00022475"/>
    </source>
</evidence>
<feature type="transmembrane region" description="Helical" evidence="10">
    <location>
        <begin position="183"/>
        <end position="202"/>
    </location>
</feature>
<keyword evidence="8 10" id="KW-0472">Membrane</keyword>
<dbReference type="HOGENOM" id="CLU_018808_8_1_11"/>